<name>A0A2Z6QTS9_9GLOM</name>
<dbReference type="AlphaFoldDB" id="A0A2Z6QTS9"/>
<evidence type="ECO:0000313" key="2">
    <source>
        <dbReference type="EMBL" id="GBB88091.1"/>
    </source>
</evidence>
<evidence type="ECO:0000313" key="3">
    <source>
        <dbReference type="EMBL" id="GES92787.1"/>
    </source>
</evidence>
<comment type="caution">
    <text evidence="2">The sequence shown here is derived from an EMBL/GenBank/DDBJ whole genome shotgun (WGS) entry which is preliminary data.</text>
</comment>
<organism evidence="2 4">
    <name type="scientific">Rhizophagus clarus</name>
    <dbReference type="NCBI Taxonomy" id="94130"/>
    <lineage>
        <taxon>Eukaryota</taxon>
        <taxon>Fungi</taxon>
        <taxon>Fungi incertae sedis</taxon>
        <taxon>Mucoromycota</taxon>
        <taxon>Glomeromycotina</taxon>
        <taxon>Glomeromycetes</taxon>
        <taxon>Glomerales</taxon>
        <taxon>Glomeraceae</taxon>
        <taxon>Rhizophagus</taxon>
    </lineage>
</organism>
<sequence>MRRPISFTFIVTICSLMNIIALMPVTKAYEVLLRNWGGPINARCCVWQEDYQHQFITYIPPTVLPIIHHAYYCFNCQTFDGMDQHGADLRNGVLTYKTLDDTTTYWVDLEVTVDFNQDQYSTNTGGYNNHTCFHVGAYGRADLTEAPYEECQQIRDSK</sequence>
<keyword evidence="4" id="KW-1185">Reference proteome</keyword>
<keyword evidence="1" id="KW-0732">Signal</keyword>
<proteinExistence type="predicted"/>
<gene>
    <name evidence="3" type="ORF">RCL2_001954700</name>
    <name evidence="2" type="ORF">RclHR1_14610005</name>
</gene>
<feature type="signal peptide" evidence="1">
    <location>
        <begin position="1"/>
        <end position="28"/>
    </location>
</feature>
<dbReference type="Proteomes" id="UP000247702">
    <property type="component" value="Unassembled WGS sequence"/>
</dbReference>
<feature type="chain" id="PRO_5036060077" evidence="1">
    <location>
        <begin position="29"/>
        <end position="158"/>
    </location>
</feature>
<evidence type="ECO:0000313" key="4">
    <source>
        <dbReference type="Proteomes" id="UP000247702"/>
    </source>
</evidence>
<protein>
    <submittedName>
        <fullName evidence="2">Uncharacterized protein</fullName>
    </submittedName>
</protein>
<evidence type="ECO:0000256" key="1">
    <source>
        <dbReference type="SAM" id="SignalP"/>
    </source>
</evidence>
<reference evidence="2 4" key="1">
    <citation type="submission" date="2017-11" db="EMBL/GenBank/DDBJ databases">
        <title>The genome of Rhizophagus clarus HR1 reveals common genetic basis of auxotrophy among arbuscular mycorrhizal fungi.</title>
        <authorList>
            <person name="Kobayashi Y."/>
        </authorList>
    </citation>
    <scope>NUCLEOTIDE SEQUENCE [LARGE SCALE GENOMIC DNA]</scope>
    <source>
        <strain evidence="2 4">HR1</strain>
    </source>
</reference>
<dbReference type="Proteomes" id="UP000615446">
    <property type="component" value="Unassembled WGS sequence"/>
</dbReference>
<accession>A0A2Z6QTS9</accession>
<reference evidence="3" key="2">
    <citation type="submission" date="2019-10" db="EMBL/GenBank/DDBJ databases">
        <title>Conservation and host-specific expression of non-tandemly repeated heterogenous ribosome RNA gene in arbuscular mycorrhizal fungi.</title>
        <authorList>
            <person name="Maeda T."/>
            <person name="Kobayashi Y."/>
            <person name="Nakagawa T."/>
            <person name="Ezawa T."/>
            <person name="Yamaguchi K."/>
            <person name="Bino T."/>
            <person name="Nishimoto Y."/>
            <person name="Shigenobu S."/>
            <person name="Kawaguchi M."/>
        </authorList>
    </citation>
    <scope>NUCLEOTIDE SEQUENCE</scope>
    <source>
        <strain evidence="3">HR1</strain>
    </source>
</reference>
<dbReference type="OrthoDB" id="2336790at2759"/>
<dbReference type="EMBL" id="BLAL01000218">
    <property type="protein sequence ID" value="GES92787.1"/>
    <property type="molecule type" value="Genomic_DNA"/>
</dbReference>
<dbReference type="EMBL" id="BEXD01000515">
    <property type="protein sequence ID" value="GBB88091.1"/>
    <property type="molecule type" value="Genomic_DNA"/>
</dbReference>